<dbReference type="EMBL" id="LR798303">
    <property type="protein sequence ID" value="CAB5223016.1"/>
    <property type="molecule type" value="Genomic_DNA"/>
</dbReference>
<protein>
    <submittedName>
        <fullName evidence="1">Uncharacterized protein</fullName>
    </submittedName>
</protein>
<accession>A0A6J7WYE3</accession>
<proteinExistence type="predicted"/>
<organism evidence="1">
    <name type="scientific">uncultured Caudovirales phage</name>
    <dbReference type="NCBI Taxonomy" id="2100421"/>
    <lineage>
        <taxon>Viruses</taxon>
        <taxon>Duplodnaviria</taxon>
        <taxon>Heunggongvirae</taxon>
        <taxon>Uroviricota</taxon>
        <taxon>Caudoviricetes</taxon>
        <taxon>Peduoviridae</taxon>
        <taxon>Maltschvirus</taxon>
        <taxon>Maltschvirus maltsch</taxon>
    </lineage>
</organism>
<evidence type="ECO:0000313" key="1">
    <source>
        <dbReference type="EMBL" id="CAB5223016.1"/>
    </source>
</evidence>
<sequence>MTLCDAFTIYTRKLHRATMRPFLAYRVVNAANDFTRALSPSLRADTQAAGFDPFSPAVCFSIPSHDAQHNAVTR</sequence>
<reference evidence="1" key="1">
    <citation type="submission" date="2020-05" db="EMBL/GenBank/DDBJ databases">
        <authorList>
            <person name="Chiriac C."/>
            <person name="Salcher M."/>
            <person name="Ghai R."/>
            <person name="Kavagutti S V."/>
        </authorList>
    </citation>
    <scope>NUCLEOTIDE SEQUENCE</scope>
</reference>
<name>A0A6J7WYE3_9CAUD</name>
<gene>
    <name evidence="1" type="ORF">UFOVP368_50</name>
</gene>